<dbReference type="InterPro" id="IPR036380">
    <property type="entry name" value="Isochorismatase-like_sf"/>
</dbReference>
<keyword evidence="2" id="KW-0378">Hydrolase</keyword>
<dbReference type="RefSeq" id="WP_144843130.1">
    <property type="nucleotide sequence ID" value="NZ_VNJI01000003.1"/>
</dbReference>
<evidence type="ECO:0000256" key="1">
    <source>
        <dbReference type="SAM" id="MobiDB-lite"/>
    </source>
</evidence>
<dbReference type="AlphaFoldDB" id="A0A559KGK5"/>
<comment type="caution">
    <text evidence="2">The sequence shown here is derived from an EMBL/GenBank/DDBJ whole genome shotgun (WGS) entry which is preliminary data.</text>
</comment>
<reference evidence="2 3" key="1">
    <citation type="submission" date="2019-07" db="EMBL/GenBank/DDBJ databases">
        <authorList>
            <person name="Kim J."/>
        </authorList>
    </citation>
    <scope>NUCLEOTIDE SEQUENCE [LARGE SCALE GENOMIC DNA]</scope>
    <source>
        <strain evidence="2 3">JC52</strain>
    </source>
</reference>
<organism evidence="2 3">
    <name type="scientific">Paenibacillus cremeus</name>
    <dbReference type="NCBI Taxonomy" id="2163881"/>
    <lineage>
        <taxon>Bacteria</taxon>
        <taxon>Bacillati</taxon>
        <taxon>Bacillota</taxon>
        <taxon>Bacilli</taxon>
        <taxon>Bacillales</taxon>
        <taxon>Paenibacillaceae</taxon>
        <taxon>Paenibacillus</taxon>
    </lineage>
</organism>
<dbReference type="Proteomes" id="UP000317036">
    <property type="component" value="Unassembled WGS sequence"/>
</dbReference>
<gene>
    <name evidence="2" type="ORF">FPZ49_03240</name>
</gene>
<evidence type="ECO:0000313" key="2">
    <source>
        <dbReference type="EMBL" id="TVY11263.1"/>
    </source>
</evidence>
<evidence type="ECO:0000313" key="3">
    <source>
        <dbReference type="Proteomes" id="UP000317036"/>
    </source>
</evidence>
<dbReference type="GO" id="GO:0016787">
    <property type="term" value="F:hydrolase activity"/>
    <property type="evidence" value="ECO:0007669"/>
    <property type="project" value="UniProtKB-KW"/>
</dbReference>
<accession>A0A559KGK5</accession>
<sequence length="248" mass="28597">MHINLSTTTQQLILNENGYRNWHATTTEQQWNVNQTAILVCDMWDRHWSKGATERVASMAVRMNEVLKTMRQKGVQILFAPSDTMSFYADSSARKRLSELELMELPAARLDLTEHRLPIDDSDGGSDTEDEHEVNSRVWRRQHPLLEIDETVDGITDDGREVYSFLKTKGISNVIFMGVHTNMCVLNRSFAIKRLVGWGFNVVLARDLTDAMYNPARPPYVSHEEGTRLVVEYIEKFWCPTIRLDHLT</sequence>
<proteinExistence type="predicted"/>
<dbReference type="Gene3D" id="3.40.50.850">
    <property type="entry name" value="Isochorismatase-like"/>
    <property type="match status" value="1"/>
</dbReference>
<dbReference type="EMBL" id="VNJI01000003">
    <property type="protein sequence ID" value="TVY11263.1"/>
    <property type="molecule type" value="Genomic_DNA"/>
</dbReference>
<feature type="compositionally biased region" description="Acidic residues" evidence="1">
    <location>
        <begin position="120"/>
        <end position="132"/>
    </location>
</feature>
<keyword evidence="3" id="KW-1185">Reference proteome</keyword>
<dbReference type="SUPFAM" id="SSF52499">
    <property type="entry name" value="Isochorismatase-like hydrolases"/>
    <property type="match status" value="1"/>
</dbReference>
<dbReference type="OrthoDB" id="128506at2"/>
<name>A0A559KGK5_9BACL</name>
<protein>
    <submittedName>
        <fullName evidence="2">Cysteine hydrolase</fullName>
    </submittedName>
</protein>
<feature type="region of interest" description="Disordered" evidence="1">
    <location>
        <begin position="116"/>
        <end position="136"/>
    </location>
</feature>